<keyword evidence="3" id="KW-1185">Reference proteome</keyword>
<dbReference type="OrthoDB" id="10528354at2759"/>
<dbReference type="AlphaFoldDB" id="A0A9P6L183"/>
<accession>A0A9P6L183</accession>
<feature type="compositionally biased region" description="Basic and acidic residues" evidence="1">
    <location>
        <begin position="183"/>
        <end position="195"/>
    </location>
</feature>
<sequence>MNDRPHRLNRSRQTTMLPTYTTYGFASAFPRPQGLFGNAPSFYSQGYYATLQSMPGAWHPPASEHETSPWAWQWSGEARAQEVCDAFRTPTTPCIKRASLCQGPFNHHSYPATIVQPRVQPAYGAEPVPSAFSRIPRGPVSNTNGLELICPRPIYPLPKWVMAAWEEDGDEGRSDLSPSSVDNHNDTNCEREEGHGEELVAARRFLPSFLLSPDPDDLPAPFSPPSPCTLDSLSPDACELPQPRFGSGPHPPIPAINSRPSAPGVIPPPPSWYDPLEPIVFPNPEDIPPPNFGSYSRLEVGVFEPPDRQDRIDERGTWDHTGRGSGEDLWKVWMGGGRGVSGHRHRDRWHVFTWAR</sequence>
<proteinExistence type="predicted"/>
<gene>
    <name evidence="2" type="ORF">BJ322DRAFT_518802</name>
</gene>
<feature type="region of interest" description="Disordered" evidence="1">
    <location>
        <begin position="169"/>
        <end position="195"/>
    </location>
</feature>
<comment type="caution">
    <text evidence="2">The sequence shown here is derived from an EMBL/GenBank/DDBJ whole genome shotgun (WGS) entry which is preliminary data.</text>
</comment>
<evidence type="ECO:0000313" key="2">
    <source>
        <dbReference type="EMBL" id="KAF9777921.1"/>
    </source>
</evidence>
<name>A0A9P6L183_9AGAM</name>
<dbReference type="EMBL" id="WIUZ02000026">
    <property type="protein sequence ID" value="KAF9777921.1"/>
    <property type="molecule type" value="Genomic_DNA"/>
</dbReference>
<protein>
    <submittedName>
        <fullName evidence="2">Uncharacterized protein</fullName>
    </submittedName>
</protein>
<reference evidence="2" key="2">
    <citation type="submission" date="2020-11" db="EMBL/GenBank/DDBJ databases">
        <authorList>
            <consortium name="DOE Joint Genome Institute"/>
            <person name="Kuo A."/>
            <person name="Miyauchi S."/>
            <person name="Kiss E."/>
            <person name="Drula E."/>
            <person name="Kohler A."/>
            <person name="Sanchez-Garcia M."/>
            <person name="Andreopoulos B."/>
            <person name="Barry K.W."/>
            <person name="Bonito G."/>
            <person name="Buee M."/>
            <person name="Carver A."/>
            <person name="Chen C."/>
            <person name="Cichocki N."/>
            <person name="Clum A."/>
            <person name="Culley D."/>
            <person name="Crous P.W."/>
            <person name="Fauchery L."/>
            <person name="Girlanda M."/>
            <person name="Hayes R."/>
            <person name="Keri Z."/>
            <person name="Labutti K."/>
            <person name="Lipzen A."/>
            <person name="Lombard V."/>
            <person name="Magnuson J."/>
            <person name="Maillard F."/>
            <person name="Morin E."/>
            <person name="Murat C."/>
            <person name="Nolan M."/>
            <person name="Ohm R."/>
            <person name="Pangilinan J."/>
            <person name="Pereira M."/>
            <person name="Perotto S."/>
            <person name="Peter M."/>
            <person name="Riley R."/>
            <person name="Sitrit Y."/>
            <person name="Stielow B."/>
            <person name="Szollosi G."/>
            <person name="Zifcakova L."/>
            <person name="Stursova M."/>
            <person name="Spatafora J.W."/>
            <person name="Tedersoo L."/>
            <person name="Vaario L.-M."/>
            <person name="Yamada A."/>
            <person name="Yan M."/>
            <person name="Wang P."/>
            <person name="Xu J."/>
            <person name="Bruns T."/>
            <person name="Baldrian P."/>
            <person name="Vilgalys R."/>
            <person name="Henrissat B."/>
            <person name="Grigoriev I.V."/>
            <person name="Hibbett D."/>
            <person name="Nagy L.G."/>
            <person name="Martin F.M."/>
        </authorList>
    </citation>
    <scope>NUCLEOTIDE SEQUENCE</scope>
    <source>
        <strain evidence="2">UH-Tt-Lm1</strain>
    </source>
</reference>
<evidence type="ECO:0000313" key="3">
    <source>
        <dbReference type="Proteomes" id="UP000736335"/>
    </source>
</evidence>
<organism evidence="2 3">
    <name type="scientific">Thelephora terrestris</name>
    <dbReference type="NCBI Taxonomy" id="56493"/>
    <lineage>
        <taxon>Eukaryota</taxon>
        <taxon>Fungi</taxon>
        <taxon>Dikarya</taxon>
        <taxon>Basidiomycota</taxon>
        <taxon>Agaricomycotina</taxon>
        <taxon>Agaricomycetes</taxon>
        <taxon>Thelephorales</taxon>
        <taxon>Thelephoraceae</taxon>
        <taxon>Thelephora</taxon>
    </lineage>
</organism>
<reference evidence="2" key="1">
    <citation type="journal article" date="2020" name="Nat. Commun.">
        <title>Large-scale genome sequencing of mycorrhizal fungi provides insights into the early evolution of symbiotic traits.</title>
        <authorList>
            <person name="Miyauchi S."/>
            <person name="Kiss E."/>
            <person name="Kuo A."/>
            <person name="Drula E."/>
            <person name="Kohler A."/>
            <person name="Sanchez-Garcia M."/>
            <person name="Morin E."/>
            <person name="Andreopoulos B."/>
            <person name="Barry K.W."/>
            <person name="Bonito G."/>
            <person name="Buee M."/>
            <person name="Carver A."/>
            <person name="Chen C."/>
            <person name="Cichocki N."/>
            <person name="Clum A."/>
            <person name="Culley D."/>
            <person name="Crous P.W."/>
            <person name="Fauchery L."/>
            <person name="Girlanda M."/>
            <person name="Hayes R.D."/>
            <person name="Keri Z."/>
            <person name="LaButti K."/>
            <person name="Lipzen A."/>
            <person name="Lombard V."/>
            <person name="Magnuson J."/>
            <person name="Maillard F."/>
            <person name="Murat C."/>
            <person name="Nolan M."/>
            <person name="Ohm R.A."/>
            <person name="Pangilinan J."/>
            <person name="Pereira M.F."/>
            <person name="Perotto S."/>
            <person name="Peter M."/>
            <person name="Pfister S."/>
            <person name="Riley R."/>
            <person name="Sitrit Y."/>
            <person name="Stielow J.B."/>
            <person name="Szollosi G."/>
            <person name="Zifcakova L."/>
            <person name="Stursova M."/>
            <person name="Spatafora J.W."/>
            <person name="Tedersoo L."/>
            <person name="Vaario L.M."/>
            <person name="Yamada A."/>
            <person name="Yan M."/>
            <person name="Wang P."/>
            <person name="Xu J."/>
            <person name="Bruns T."/>
            <person name="Baldrian P."/>
            <person name="Vilgalys R."/>
            <person name="Dunand C."/>
            <person name="Henrissat B."/>
            <person name="Grigoriev I.V."/>
            <person name="Hibbett D."/>
            <person name="Nagy L.G."/>
            <person name="Martin F.M."/>
        </authorList>
    </citation>
    <scope>NUCLEOTIDE SEQUENCE</scope>
    <source>
        <strain evidence="2">UH-Tt-Lm1</strain>
    </source>
</reference>
<evidence type="ECO:0000256" key="1">
    <source>
        <dbReference type="SAM" id="MobiDB-lite"/>
    </source>
</evidence>
<dbReference type="Proteomes" id="UP000736335">
    <property type="component" value="Unassembled WGS sequence"/>
</dbReference>